<evidence type="ECO:0000256" key="1">
    <source>
        <dbReference type="ARBA" id="ARBA00022801"/>
    </source>
</evidence>
<keyword evidence="5" id="KW-1185">Reference proteome</keyword>
<dbReference type="EC" id="5.4.2.12" evidence="3"/>
<sequence length="188" mass="21163">MTITDLYLVRHGLADGDGDLSPLGREQADRAGRRLSTVTFDAIHHSALPRAAATAEVIAGHVRAPRHACDHMMDRTPYPSDRASYPERWHAWLDGVPAGERDPDAVRLRAAVAHLGVVGDTDRRELLITHNFVIGWFVRHVMDAPEWRWMSLYQENCAVTVLRWSSDRPPAMISFNQESEESRPFTAS</sequence>
<dbReference type="SMART" id="SM00855">
    <property type="entry name" value="PGAM"/>
    <property type="match status" value="1"/>
</dbReference>
<evidence type="ECO:0000313" key="3">
    <source>
        <dbReference type="EMBL" id="MBB4752757.1"/>
    </source>
</evidence>
<evidence type="ECO:0000313" key="2">
    <source>
        <dbReference type="EMBL" id="GIE43906.1"/>
    </source>
</evidence>
<dbReference type="EMBL" id="JACHNC010000001">
    <property type="protein sequence ID" value="MBB4752757.1"/>
    <property type="molecule type" value="Genomic_DNA"/>
</dbReference>
<dbReference type="AlphaFoldDB" id="A0A7W7HLH6"/>
<dbReference type="InterPro" id="IPR029033">
    <property type="entry name" value="His_PPase_superfam"/>
</dbReference>
<dbReference type="Proteomes" id="UP000631312">
    <property type="component" value="Unassembled WGS sequence"/>
</dbReference>
<evidence type="ECO:0000313" key="5">
    <source>
        <dbReference type="Proteomes" id="UP000631312"/>
    </source>
</evidence>
<dbReference type="GO" id="GO:0016787">
    <property type="term" value="F:hydrolase activity"/>
    <property type="evidence" value="ECO:0007669"/>
    <property type="project" value="UniProtKB-KW"/>
</dbReference>
<proteinExistence type="predicted"/>
<dbReference type="CDD" id="cd07067">
    <property type="entry name" value="HP_PGM_like"/>
    <property type="match status" value="1"/>
</dbReference>
<dbReference type="InterPro" id="IPR013078">
    <property type="entry name" value="His_Pase_superF_clade-1"/>
</dbReference>
<name>A0A7W7HLH6_9ACTN</name>
<dbReference type="Proteomes" id="UP000590511">
    <property type="component" value="Unassembled WGS sequence"/>
</dbReference>
<organism evidence="3 4">
    <name type="scientific">Actinoplanes lobatus</name>
    <dbReference type="NCBI Taxonomy" id="113568"/>
    <lineage>
        <taxon>Bacteria</taxon>
        <taxon>Bacillati</taxon>
        <taxon>Actinomycetota</taxon>
        <taxon>Actinomycetes</taxon>
        <taxon>Micromonosporales</taxon>
        <taxon>Micromonosporaceae</taxon>
        <taxon>Actinoplanes</taxon>
    </lineage>
</organism>
<reference evidence="2 5" key="2">
    <citation type="submission" date="2021-01" db="EMBL/GenBank/DDBJ databases">
        <title>Whole genome shotgun sequence of Actinoplanes lobatus NBRC 12513.</title>
        <authorList>
            <person name="Komaki H."/>
            <person name="Tamura T."/>
        </authorList>
    </citation>
    <scope>NUCLEOTIDE SEQUENCE [LARGE SCALE GENOMIC DNA]</scope>
    <source>
        <strain evidence="2 5">NBRC 12513</strain>
    </source>
</reference>
<protein>
    <submittedName>
        <fullName evidence="2 3">Phosphoglycerate mutase</fullName>
        <ecNumber evidence="3">5.4.2.12</ecNumber>
    </submittedName>
</protein>
<dbReference type="RefSeq" id="WP_188124548.1">
    <property type="nucleotide sequence ID" value="NZ_BOMP01000114.1"/>
</dbReference>
<dbReference type="InterPro" id="IPR051021">
    <property type="entry name" value="Mito_Ser/Thr_phosphatase"/>
</dbReference>
<keyword evidence="1" id="KW-0378">Hydrolase</keyword>
<dbReference type="GO" id="GO:0004619">
    <property type="term" value="F:phosphoglycerate mutase activity"/>
    <property type="evidence" value="ECO:0007669"/>
    <property type="project" value="UniProtKB-EC"/>
</dbReference>
<accession>A0A7W7HLH6</accession>
<comment type="caution">
    <text evidence="3">The sequence shown here is derived from an EMBL/GenBank/DDBJ whole genome shotgun (WGS) entry which is preliminary data.</text>
</comment>
<dbReference type="SUPFAM" id="SSF53254">
    <property type="entry name" value="Phosphoglycerate mutase-like"/>
    <property type="match status" value="1"/>
</dbReference>
<keyword evidence="3" id="KW-0413">Isomerase</keyword>
<dbReference type="PANTHER" id="PTHR20935:SF0">
    <property type="entry name" value="SERINE_THREONINE-PROTEIN PHOSPHATASE PGAM5, MITOCHONDRIAL"/>
    <property type="match status" value="1"/>
</dbReference>
<evidence type="ECO:0000313" key="4">
    <source>
        <dbReference type="Proteomes" id="UP000590511"/>
    </source>
</evidence>
<reference evidence="3 4" key="1">
    <citation type="submission" date="2020-08" db="EMBL/GenBank/DDBJ databases">
        <title>Sequencing the genomes of 1000 actinobacteria strains.</title>
        <authorList>
            <person name="Klenk H.-P."/>
        </authorList>
    </citation>
    <scope>NUCLEOTIDE SEQUENCE [LARGE SCALE GENOMIC DNA]</scope>
    <source>
        <strain evidence="3 4">DSM 43150</strain>
    </source>
</reference>
<dbReference type="Pfam" id="PF00300">
    <property type="entry name" value="His_Phos_1"/>
    <property type="match status" value="1"/>
</dbReference>
<gene>
    <name evidence="2" type="ORF">Alo02nite_68040</name>
    <name evidence="3" type="ORF">BJ964_006918</name>
</gene>
<dbReference type="EMBL" id="BOMP01000114">
    <property type="protein sequence ID" value="GIE43906.1"/>
    <property type="molecule type" value="Genomic_DNA"/>
</dbReference>
<dbReference type="PANTHER" id="PTHR20935">
    <property type="entry name" value="PHOSPHOGLYCERATE MUTASE-RELATED"/>
    <property type="match status" value="1"/>
</dbReference>
<dbReference type="Gene3D" id="3.40.50.1240">
    <property type="entry name" value="Phosphoglycerate mutase-like"/>
    <property type="match status" value="1"/>
</dbReference>